<evidence type="ECO:0000313" key="1">
    <source>
        <dbReference type="EMBL" id="TLE09523.1"/>
    </source>
</evidence>
<reference evidence="1 2" key="1">
    <citation type="journal article" date="2014" name="Genome Announc.">
        <title>Draft genome sequences of eight enterohepatic helicobacter species isolated from both laboratory and wild rodents.</title>
        <authorList>
            <person name="Sheh A."/>
            <person name="Shen Z."/>
            <person name="Fox J.G."/>
        </authorList>
    </citation>
    <scope>NUCLEOTIDE SEQUENCE [LARGE SCALE GENOMIC DNA]</scope>
    <source>
        <strain evidence="1 2">ATCC 49320</strain>
    </source>
</reference>
<proteinExistence type="predicted"/>
<evidence type="ECO:0000313" key="2">
    <source>
        <dbReference type="Proteomes" id="UP000029857"/>
    </source>
</evidence>
<protein>
    <submittedName>
        <fullName evidence="1">Bacitracin resistance protein BacA</fullName>
    </submittedName>
</protein>
<dbReference type="AlphaFoldDB" id="A0A4U8U6Q5"/>
<dbReference type="InterPro" id="IPR012292">
    <property type="entry name" value="Globin/Proto"/>
</dbReference>
<organism evidence="1 2">
    <name type="scientific">Helicobacter bilis</name>
    <dbReference type="NCBI Taxonomy" id="37372"/>
    <lineage>
        <taxon>Bacteria</taxon>
        <taxon>Pseudomonadati</taxon>
        <taxon>Campylobacterota</taxon>
        <taxon>Epsilonproteobacteria</taxon>
        <taxon>Campylobacterales</taxon>
        <taxon>Helicobacteraceae</taxon>
        <taxon>Helicobacter</taxon>
    </lineage>
</organism>
<comment type="caution">
    <text evidence="1">The sequence shown here is derived from an EMBL/GenBank/DDBJ whole genome shotgun (WGS) entry which is preliminary data.</text>
</comment>
<gene>
    <name evidence="1" type="ORF">LS79_007740</name>
</gene>
<dbReference type="EMBL" id="JRPJ02000029">
    <property type="protein sequence ID" value="TLE09523.1"/>
    <property type="molecule type" value="Genomic_DNA"/>
</dbReference>
<dbReference type="GO" id="GO:0020037">
    <property type="term" value="F:heme binding"/>
    <property type="evidence" value="ECO:0007669"/>
    <property type="project" value="InterPro"/>
</dbReference>
<dbReference type="Proteomes" id="UP000029857">
    <property type="component" value="Unassembled WGS sequence"/>
</dbReference>
<accession>A0A4U8U6Q5</accession>
<sequence length="38" mass="4509">VLQENATKEILQAWGKAYQEIADYYIQVEEKMYALKTE</sequence>
<name>A0A4U8U6Q5_9HELI</name>
<feature type="non-terminal residue" evidence="1">
    <location>
        <position position="1"/>
    </location>
</feature>
<dbReference type="Gene3D" id="1.10.490.10">
    <property type="entry name" value="Globins"/>
    <property type="match status" value="1"/>
</dbReference>
<dbReference type="GO" id="GO:0019825">
    <property type="term" value="F:oxygen binding"/>
    <property type="evidence" value="ECO:0007669"/>
    <property type="project" value="InterPro"/>
</dbReference>